<dbReference type="InterPro" id="IPR042451">
    <property type="entry name" value="ZPR1_A/B_dom"/>
</dbReference>
<sequence>MSDVCHLREGAVEAAMSEVMAGSADLGREVVRSATASWEVPEIGFRAPAAGQAELTTVERLLRRACVGLSAMQPVRRIQEPEAAARIDEIVDQLEACLRGAMAFTLTIHDPSGASYIGPNSEIEDELAVVAEEVVSMAVECGMCSMPGTVRTIVMQVPHFNETTVSGFVCEGCGYKTNDVRTTATPSRCGRTHTLTVNERSDLGRQVIKTETAGIEVPELGLRLKPGTLGGKVTTVEGLLADVRQQLGAASRSSDDAAPWAAFLARLDACIAGEDELPFTVILDDPTGNSSIEAVADPDPSMLAVAVVYVAVGSEGASPAYTTQWVTQELDHFDFTTRGADGATTFKQRMIFTDKYYDERTGGPIFLYTGNEGDIVSFYNNTGLIFEFAERLGAFVLFIEHRYYGETLPFGADSFTPENIRLCSSEQALADYAHLLVQIQQGKLLGEYKGLDKSEVIAFGGSYGGMLAAWIRVKYPALVKGSLAASAPILEFEGLVDPTAYNAVITRDFADAAPGCADNIRQVYNNVLPEMRTTASGRRAIGDALRTCKPVESQADVDQVFEWSNSAFAYMSMLDYPAPSDFLRPMPGNPVNVSCKYATALPTQPTDAERIAAFGLAAGVYWNGTGDAECFDIYAQLSPNLGNMTPWDFQACTEMVFPITQTGTTDMFWPAPFNLTAYEEACMQQFGVMPRPYWAQTYYGSNNLEAASNIILSNGVLDPWISGGVTKTVSDSVVAIVIEHGAHHLDLRWSDPADPQSVIDARKQEFELISSWLQDVPSVSIA</sequence>
<dbReference type="NCBIfam" id="TIGR00310">
    <property type="entry name" value="ZPR1_znf"/>
    <property type="match status" value="1"/>
</dbReference>
<dbReference type="GeneID" id="25566574"/>
<dbReference type="Pfam" id="PF03367">
    <property type="entry name" value="Zn_ribbon_ZPR1"/>
    <property type="match status" value="1"/>
</dbReference>
<name>A0A0L0DH64_THETB</name>
<gene>
    <name evidence="7" type="ORF">AMSG_07714</name>
</gene>
<dbReference type="STRING" id="461836.A0A0L0DH64"/>
<dbReference type="SMART" id="SM00709">
    <property type="entry name" value="Zpr1"/>
    <property type="match status" value="2"/>
</dbReference>
<evidence type="ECO:0000256" key="4">
    <source>
        <dbReference type="ARBA" id="ARBA00022801"/>
    </source>
</evidence>
<dbReference type="Pfam" id="PF05577">
    <property type="entry name" value="Peptidase_S28"/>
    <property type="match status" value="1"/>
</dbReference>
<dbReference type="InterPro" id="IPR029058">
    <property type="entry name" value="AB_hydrolase_fold"/>
</dbReference>
<comment type="similarity">
    <text evidence="1">Belongs to the peptidase S28 family.</text>
</comment>
<dbReference type="InterPro" id="IPR042269">
    <property type="entry name" value="Ser_carbopepase_S28_SKS"/>
</dbReference>
<dbReference type="GO" id="GO:0008270">
    <property type="term" value="F:zinc ion binding"/>
    <property type="evidence" value="ECO:0007669"/>
    <property type="project" value="InterPro"/>
</dbReference>
<evidence type="ECO:0000313" key="7">
    <source>
        <dbReference type="EMBL" id="KNC51652.1"/>
    </source>
</evidence>
<dbReference type="InterPro" id="IPR008758">
    <property type="entry name" value="Peptidase_S28"/>
</dbReference>
<reference evidence="7 8" key="1">
    <citation type="submission" date="2010-05" db="EMBL/GenBank/DDBJ databases">
        <title>The Genome Sequence of Thecamonas trahens ATCC 50062.</title>
        <authorList>
            <consortium name="The Broad Institute Genome Sequencing Platform"/>
            <person name="Russ C."/>
            <person name="Cuomo C."/>
            <person name="Shea T."/>
            <person name="Young S.K."/>
            <person name="Zeng Q."/>
            <person name="Koehrsen M."/>
            <person name="Haas B."/>
            <person name="Borodovsky M."/>
            <person name="Guigo R."/>
            <person name="Alvarado L."/>
            <person name="Berlin A."/>
            <person name="Bochicchio J."/>
            <person name="Borenstein D."/>
            <person name="Chapman S."/>
            <person name="Chen Z."/>
            <person name="Freedman E."/>
            <person name="Gellesch M."/>
            <person name="Goldberg J."/>
            <person name="Griggs A."/>
            <person name="Gujja S."/>
            <person name="Heilman E."/>
            <person name="Heiman D."/>
            <person name="Hepburn T."/>
            <person name="Howarth C."/>
            <person name="Jen D."/>
            <person name="Larson L."/>
            <person name="Mehta T."/>
            <person name="Park D."/>
            <person name="Pearson M."/>
            <person name="Roberts A."/>
            <person name="Saif S."/>
            <person name="Shenoy N."/>
            <person name="Sisk P."/>
            <person name="Stolte C."/>
            <person name="Sykes S."/>
            <person name="Thomson T."/>
            <person name="Walk T."/>
            <person name="White J."/>
            <person name="Yandava C."/>
            <person name="Burger G."/>
            <person name="Gray M.W."/>
            <person name="Holland P.W.H."/>
            <person name="King N."/>
            <person name="Lang F.B.F."/>
            <person name="Roger A.J."/>
            <person name="Ruiz-Trillo I."/>
            <person name="Lander E."/>
            <person name="Nusbaum C."/>
        </authorList>
    </citation>
    <scope>NUCLEOTIDE SEQUENCE [LARGE SCALE GENOMIC DNA]</scope>
    <source>
        <strain evidence="7 8">ATCC 50062</strain>
    </source>
</reference>
<dbReference type="SUPFAM" id="SSF53474">
    <property type="entry name" value="alpha/beta-Hydrolases"/>
    <property type="match status" value="1"/>
</dbReference>
<evidence type="ECO:0000256" key="5">
    <source>
        <dbReference type="ARBA" id="ARBA00023180"/>
    </source>
</evidence>
<feature type="domain" description="Zinc finger ZPR1-type" evidence="6">
    <location>
        <begin position="139"/>
        <end position="294"/>
    </location>
</feature>
<dbReference type="OrthoDB" id="2130629at2759"/>
<dbReference type="Gene3D" id="3.40.50.1820">
    <property type="entry name" value="alpha/beta hydrolase"/>
    <property type="match status" value="1"/>
</dbReference>
<dbReference type="PANTHER" id="PTHR11010:SF38">
    <property type="entry name" value="LYSOSOMAL PRO-X CARBOXYPEPTIDASE"/>
    <property type="match status" value="1"/>
</dbReference>
<dbReference type="Pfam" id="PF22794">
    <property type="entry name" value="jr-ZPR1"/>
    <property type="match status" value="2"/>
</dbReference>
<dbReference type="GO" id="GO:0070008">
    <property type="term" value="F:serine-type exopeptidase activity"/>
    <property type="evidence" value="ECO:0007669"/>
    <property type="project" value="InterPro"/>
</dbReference>
<dbReference type="InterPro" id="IPR004457">
    <property type="entry name" value="Znf_ZPR1"/>
</dbReference>
<feature type="domain" description="Zinc finger ZPR1-type" evidence="6">
    <location>
        <begin position="1"/>
        <end position="119"/>
    </location>
</feature>
<dbReference type="Gene3D" id="2.60.120.1040">
    <property type="entry name" value="ZPR1, A/B domain"/>
    <property type="match status" value="2"/>
</dbReference>
<accession>A0A0L0DH64</accession>
<dbReference type="AlphaFoldDB" id="A0A0L0DH64"/>
<keyword evidence="4" id="KW-0378">Hydrolase</keyword>
<evidence type="ECO:0000256" key="1">
    <source>
        <dbReference type="ARBA" id="ARBA00011079"/>
    </source>
</evidence>
<dbReference type="InterPro" id="IPR056180">
    <property type="entry name" value="ZPR1_jr_dom"/>
</dbReference>
<organism evidence="7 8">
    <name type="scientific">Thecamonas trahens ATCC 50062</name>
    <dbReference type="NCBI Taxonomy" id="461836"/>
    <lineage>
        <taxon>Eukaryota</taxon>
        <taxon>Apusozoa</taxon>
        <taxon>Apusomonadida</taxon>
        <taxon>Apusomonadidae</taxon>
        <taxon>Thecamonas</taxon>
    </lineage>
</organism>
<dbReference type="RefSeq" id="XP_013755790.1">
    <property type="nucleotide sequence ID" value="XM_013900336.1"/>
</dbReference>
<dbReference type="GO" id="GO:0006508">
    <property type="term" value="P:proteolysis"/>
    <property type="evidence" value="ECO:0007669"/>
    <property type="project" value="UniProtKB-KW"/>
</dbReference>
<dbReference type="Gene3D" id="1.20.120.980">
    <property type="entry name" value="Serine carboxypeptidase S28, SKS domain"/>
    <property type="match status" value="1"/>
</dbReference>
<dbReference type="eggNOG" id="KOG2703">
    <property type="taxonomic scope" value="Eukaryota"/>
</dbReference>
<evidence type="ECO:0000313" key="8">
    <source>
        <dbReference type="Proteomes" id="UP000054408"/>
    </source>
</evidence>
<evidence type="ECO:0000256" key="3">
    <source>
        <dbReference type="ARBA" id="ARBA00022729"/>
    </source>
</evidence>
<dbReference type="PANTHER" id="PTHR11010">
    <property type="entry name" value="PROTEASE S28 PRO-X CARBOXYPEPTIDASE-RELATED"/>
    <property type="match status" value="1"/>
</dbReference>
<dbReference type="Gene3D" id="2.20.25.420">
    <property type="entry name" value="ZPR1, zinc finger domain"/>
    <property type="match status" value="1"/>
</dbReference>
<keyword evidence="3" id="KW-0732">Signal</keyword>
<keyword evidence="2" id="KW-0645">Protease</keyword>
<evidence type="ECO:0000259" key="6">
    <source>
        <dbReference type="SMART" id="SM00709"/>
    </source>
</evidence>
<dbReference type="EMBL" id="GL349469">
    <property type="protein sequence ID" value="KNC51652.1"/>
    <property type="molecule type" value="Genomic_DNA"/>
</dbReference>
<keyword evidence="5" id="KW-0325">Glycoprotein</keyword>
<proteinExistence type="inferred from homology"/>
<dbReference type="Proteomes" id="UP000054408">
    <property type="component" value="Unassembled WGS sequence"/>
</dbReference>
<dbReference type="InterPro" id="IPR042452">
    <property type="entry name" value="ZPR1_Znf1/2"/>
</dbReference>
<dbReference type="eggNOG" id="KOG2183">
    <property type="taxonomic scope" value="Eukaryota"/>
</dbReference>
<protein>
    <submittedName>
        <fullName evidence="7">Peptidase S28 family protein</fullName>
    </submittedName>
</protein>
<dbReference type="GO" id="GO:0008239">
    <property type="term" value="F:dipeptidyl-peptidase activity"/>
    <property type="evidence" value="ECO:0007669"/>
    <property type="project" value="TreeGrafter"/>
</dbReference>
<evidence type="ECO:0000256" key="2">
    <source>
        <dbReference type="ARBA" id="ARBA00022670"/>
    </source>
</evidence>
<keyword evidence="8" id="KW-1185">Reference proteome</keyword>